<keyword evidence="11" id="KW-0812">Transmembrane</keyword>
<dbReference type="Pfam" id="PF00512">
    <property type="entry name" value="HisKA"/>
    <property type="match status" value="1"/>
</dbReference>
<evidence type="ECO:0000256" key="1">
    <source>
        <dbReference type="ARBA" id="ARBA00000085"/>
    </source>
</evidence>
<comment type="catalytic activity">
    <reaction evidence="1">
        <text>ATP + protein L-histidine = ADP + protein N-phospho-L-histidine.</text>
        <dbReference type="EC" id="2.7.13.3"/>
    </reaction>
</comment>
<keyword evidence="7 14" id="KW-0418">Kinase</keyword>
<dbReference type="Gene3D" id="6.10.340.10">
    <property type="match status" value="1"/>
</dbReference>
<evidence type="ECO:0000259" key="13">
    <source>
        <dbReference type="PROSITE" id="PS50885"/>
    </source>
</evidence>
<keyword evidence="11" id="KW-1133">Transmembrane helix</keyword>
<evidence type="ECO:0000256" key="2">
    <source>
        <dbReference type="ARBA" id="ARBA00004370"/>
    </source>
</evidence>
<dbReference type="SUPFAM" id="SSF55874">
    <property type="entry name" value="ATPase domain of HSP90 chaperone/DNA topoisomerase II/histidine kinase"/>
    <property type="match status" value="1"/>
</dbReference>
<keyword evidence="8" id="KW-0067">ATP-binding</keyword>
<dbReference type="SMART" id="SM00304">
    <property type="entry name" value="HAMP"/>
    <property type="match status" value="1"/>
</dbReference>
<dbReference type="SUPFAM" id="SSF47384">
    <property type="entry name" value="Homodimeric domain of signal transducing histidine kinase"/>
    <property type="match status" value="1"/>
</dbReference>
<dbReference type="CDD" id="cd06225">
    <property type="entry name" value="HAMP"/>
    <property type="match status" value="1"/>
</dbReference>
<evidence type="ECO:0000256" key="3">
    <source>
        <dbReference type="ARBA" id="ARBA00012438"/>
    </source>
</evidence>
<evidence type="ECO:0000256" key="7">
    <source>
        <dbReference type="ARBA" id="ARBA00022777"/>
    </source>
</evidence>
<sequence length="500" mass="54425">MTILSNLRRWPQASLQRRLLLFVVLPMLLLVGLAIRFGLALTSELVSNSLRTDLELIGRAIRVPISDALLQQDMAAINAHLESVFTIGRVYGASVYGTDGRLVAATGVTERDLSDSELASEVVRTGLQQDGYHSVSGQSLFSHFLPVIDRSGQIHGLLQISRKGSDFEQSLSRMSTLAWLSWLALALLSLMIMWRGHQRAIGQPVHQLVDSMRQVAAGNSKHRASLEGPAELAEVAAGLNQMLDDMAQAQSQLLSQQEEQQRMQQQLKKQETMAAIGQVVSGVAHELGAPLSVIDGRAQRLLRLQQDGDSQRQLDAIRGQVQRLSRMVKQLQAFAHTPVASWQTVSLPELIQQALTSISFELQPGDAVPRLLVPCPQVALTLDPDRFELALVNGLRNAVQAARSEVLIQVIADQHSLTILIEDDGPGLPTGQAAADVMQPFVSTKPQGQGTGLGLAIVQQILQEHQGNVQLSNKTQSDQEITGCCLTLTLPLTTVKEPKS</sequence>
<dbReference type="InterPro" id="IPR003661">
    <property type="entry name" value="HisK_dim/P_dom"/>
</dbReference>
<dbReference type="InterPro" id="IPR036097">
    <property type="entry name" value="HisK_dim/P_sf"/>
</dbReference>
<dbReference type="SMART" id="SM00388">
    <property type="entry name" value="HisKA"/>
    <property type="match status" value="1"/>
</dbReference>
<dbReference type="EMBL" id="FNRM01000005">
    <property type="protein sequence ID" value="SEA71835.1"/>
    <property type="molecule type" value="Genomic_DNA"/>
</dbReference>
<dbReference type="Gene3D" id="3.30.565.10">
    <property type="entry name" value="Histidine kinase-like ATPase, C-terminal domain"/>
    <property type="match status" value="1"/>
</dbReference>
<protein>
    <recommendedName>
        <fullName evidence="3">histidine kinase</fullName>
        <ecNumber evidence="3">2.7.13.3</ecNumber>
    </recommendedName>
</protein>
<feature type="domain" description="HAMP" evidence="13">
    <location>
        <begin position="199"/>
        <end position="251"/>
    </location>
</feature>
<reference evidence="14 15" key="1">
    <citation type="submission" date="2016-10" db="EMBL/GenBank/DDBJ databases">
        <authorList>
            <person name="de Groot N.N."/>
        </authorList>
    </citation>
    <scope>NUCLEOTIDE SEQUENCE [LARGE SCALE GENOMIC DNA]</scope>
    <source>
        <strain evidence="14 15">CGMCC 1.3430</strain>
    </source>
</reference>
<evidence type="ECO:0000256" key="10">
    <source>
        <dbReference type="SAM" id="Coils"/>
    </source>
</evidence>
<dbReference type="RefSeq" id="WP_245785716.1">
    <property type="nucleotide sequence ID" value="NZ_FNRM01000005.1"/>
</dbReference>
<evidence type="ECO:0000256" key="9">
    <source>
        <dbReference type="ARBA" id="ARBA00023012"/>
    </source>
</evidence>
<keyword evidence="6" id="KW-0547">Nucleotide-binding</keyword>
<comment type="subcellular location">
    <subcellularLocation>
        <location evidence="2">Membrane</location>
    </subcellularLocation>
</comment>
<keyword evidence="9" id="KW-0902">Two-component regulatory system</keyword>
<dbReference type="GO" id="GO:0016020">
    <property type="term" value="C:membrane"/>
    <property type="evidence" value="ECO:0007669"/>
    <property type="project" value="UniProtKB-SubCell"/>
</dbReference>
<dbReference type="PROSITE" id="PS50885">
    <property type="entry name" value="HAMP"/>
    <property type="match status" value="1"/>
</dbReference>
<keyword evidence="5" id="KW-0808">Transferase</keyword>
<evidence type="ECO:0000256" key="11">
    <source>
        <dbReference type="SAM" id="Phobius"/>
    </source>
</evidence>
<dbReference type="GO" id="GO:0005524">
    <property type="term" value="F:ATP binding"/>
    <property type="evidence" value="ECO:0007669"/>
    <property type="project" value="UniProtKB-KW"/>
</dbReference>
<feature type="domain" description="Histidine kinase" evidence="12">
    <location>
        <begin position="282"/>
        <end position="494"/>
    </location>
</feature>
<dbReference type="GO" id="GO:0000155">
    <property type="term" value="F:phosphorelay sensor kinase activity"/>
    <property type="evidence" value="ECO:0007669"/>
    <property type="project" value="InterPro"/>
</dbReference>
<dbReference type="SMART" id="SM00387">
    <property type="entry name" value="HATPase_c"/>
    <property type="match status" value="1"/>
</dbReference>
<feature type="transmembrane region" description="Helical" evidence="11">
    <location>
        <begin position="20"/>
        <end position="41"/>
    </location>
</feature>
<dbReference type="InterPro" id="IPR004358">
    <property type="entry name" value="Sig_transdc_His_kin-like_C"/>
</dbReference>
<evidence type="ECO:0000256" key="6">
    <source>
        <dbReference type="ARBA" id="ARBA00022741"/>
    </source>
</evidence>
<keyword evidence="10" id="KW-0175">Coiled coil</keyword>
<dbReference type="Proteomes" id="UP000198773">
    <property type="component" value="Unassembled WGS sequence"/>
</dbReference>
<dbReference type="AlphaFoldDB" id="A0A1H4DGF1"/>
<dbReference type="Pfam" id="PF02518">
    <property type="entry name" value="HATPase_c"/>
    <property type="match status" value="1"/>
</dbReference>
<evidence type="ECO:0000259" key="12">
    <source>
        <dbReference type="PROSITE" id="PS50109"/>
    </source>
</evidence>
<feature type="coiled-coil region" evidence="10">
    <location>
        <begin position="239"/>
        <end position="273"/>
    </location>
</feature>
<dbReference type="STRING" id="152573.SAMN04488051_105242"/>
<dbReference type="Gene3D" id="1.10.287.130">
    <property type="match status" value="1"/>
</dbReference>
<gene>
    <name evidence="14" type="ORF">SAMN04488051_105242</name>
</gene>
<dbReference type="PANTHER" id="PTHR43065">
    <property type="entry name" value="SENSOR HISTIDINE KINASE"/>
    <property type="match status" value="1"/>
</dbReference>
<dbReference type="PRINTS" id="PR00344">
    <property type="entry name" value="BCTRLSENSOR"/>
</dbReference>
<evidence type="ECO:0000256" key="4">
    <source>
        <dbReference type="ARBA" id="ARBA00022553"/>
    </source>
</evidence>
<dbReference type="SUPFAM" id="SSF158472">
    <property type="entry name" value="HAMP domain-like"/>
    <property type="match status" value="1"/>
</dbReference>
<dbReference type="InterPro" id="IPR003594">
    <property type="entry name" value="HATPase_dom"/>
</dbReference>
<dbReference type="CDD" id="cd00082">
    <property type="entry name" value="HisKA"/>
    <property type="match status" value="1"/>
</dbReference>
<evidence type="ECO:0000256" key="5">
    <source>
        <dbReference type="ARBA" id="ARBA00022679"/>
    </source>
</evidence>
<dbReference type="Pfam" id="PF00672">
    <property type="entry name" value="HAMP"/>
    <property type="match status" value="1"/>
</dbReference>
<organism evidence="14 15">
    <name type="scientific">Alkalimonas amylolytica</name>
    <dbReference type="NCBI Taxonomy" id="152573"/>
    <lineage>
        <taxon>Bacteria</taxon>
        <taxon>Pseudomonadati</taxon>
        <taxon>Pseudomonadota</taxon>
        <taxon>Gammaproteobacteria</taxon>
        <taxon>Alkalimonas</taxon>
    </lineage>
</organism>
<accession>A0A1H4DGF1</accession>
<dbReference type="InterPro" id="IPR003660">
    <property type="entry name" value="HAMP_dom"/>
</dbReference>
<keyword evidence="11" id="KW-0472">Membrane</keyword>
<proteinExistence type="predicted"/>
<dbReference type="InterPro" id="IPR005467">
    <property type="entry name" value="His_kinase_dom"/>
</dbReference>
<evidence type="ECO:0000256" key="8">
    <source>
        <dbReference type="ARBA" id="ARBA00022840"/>
    </source>
</evidence>
<evidence type="ECO:0000313" key="15">
    <source>
        <dbReference type="Proteomes" id="UP000198773"/>
    </source>
</evidence>
<dbReference type="InterPro" id="IPR036890">
    <property type="entry name" value="HATPase_C_sf"/>
</dbReference>
<dbReference type="EC" id="2.7.13.3" evidence="3"/>
<dbReference type="PANTHER" id="PTHR43065:SF10">
    <property type="entry name" value="PEROXIDE STRESS-ACTIVATED HISTIDINE KINASE MAK3"/>
    <property type="match status" value="1"/>
</dbReference>
<dbReference type="PROSITE" id="PS50109">
    <property type="entry name" value="HIS_KIN"/>
    <property type="match status" value="1"/>
</dbReference>
<name>A0A1H4DGF1_ALKAM</name>
<evidence type="ECO:0000313" key="14">
    <source>
        <dbReference type="EMBL" id="SEA71835.1"/>
    </source>
</evidence>
<keyword evidence="4" id="KW-0597">Phosphoprotein</keyword>
<keyword evidence="15" id="KW-1185">Reference proteome</keyword>